<dbReference type="InterPro" id="IPR011249">
    <property type="entry name" value="Metalloenz_LuxS/M16"/>
</dbReference>
<protein>
    <submittedName>
        <fullName evidence="3">ZYBA0S06-04984g1_1</fullName>
    </submittedName>
</protein>
<dbReference type="Pfam" id="PF05193">
    <property type="entry name" value="Peptidase_M16_C"/>
    <property type="match status" value="1"/>
</dbReference>
<dbReference type="Gene3D" id="3.30.830.10">
    <property type="entry name" value="Metalloenzyme, LuxS/M16 peptidase-like"/>
    <property type="match status" value="2"/>
</dbReference>
<dbReference type="EMBL" id="HG316459">
    <property type="protein sequence ID" value="CDF90283.1"/>
    <property type="molecule type" value="Genomic_DNA"/>
</dbReference>
<dbReference type="AlphaFoldDB" id="A0A8J2X900"/>
<evidence type="ECO:0000313" key="3">
    <source>
        <dbReference type="EMBL" id="CDF90283.1"/>
    </source>
</evidence>
<sequence>MLRSSTVRTSQLLRRTIATQAAPKAEFTELSNGIKVATEHYPDASSGAVGIVFGSGSAAENPYNNGVSNIWSHVFTGTKNAAEAAKAGLVLNSHVSRDYQSYLVSSKSGKASQALEFLQSKLTGPLDGEVFEASKASVLSQVTNFEGKDHAGRVQEHLHSVAFQNTPLSLPVRGTVESVETLVASDLHHFAKNNFLNSNAVIVGSGNVSHDELVRAVESHLSLPTGERVIPAKKSTFLGSEVRMRDDTLPKAWISIAAEGEPVSSPDFLTSKVAAEIFGDYNAHEPASRLQGVKLIDWLQECGLCDTYHHFSHGYKDAGLWGFSVETSNIGNLDDLVHFTLKQWNRLTVSVTESEVARGKALLKLKLAHEAQTHAAAASLLGASALALDHKPSLDEAYAKIDKITSKDIKEWASKRLWDQDIAIAATGQIEGLFDYTRIRNDMSMMRW</sequence>
<evidence type="ECO:0000259" key="1">
    <source>
        <dbReference type="Pfam" id="PF00675"/>
    </source>
</evidence>
<feature type="domain" description="Peptidase M16 N-terminal" evidence="1">
    <location>
        <begin position="35"/>
        <end position="175"/>
    </location>
</feature>
<reference evidence="4" key="1">
    <citation type="journal article" date="2013" name="Genome Announc.">
        <title>Genome sequence of the food spoilage yeast Zygosaccharomyces bailii CLIB 213(T).</title>
        <authorList>
            <person name="Galeote V."/>
            <person name="Bigey F."/>
            <person name="Devillers H."/>
            <person name="Neuveglise C."/>
            <person name="Dequin S."/>
        </authorList>
    </citation>
    <scope>NUCLEOTIDE SEQUENCE [LARGE SCALE GENOMIC DNA]</scope>
    <source>
        <strain evidence="4">CLIB 213 / ATCC 58445 / CBS 680 / CCRC 21525 / NBRC 1098 / NCYC 1416 / NRRL Y-2227</strain>
    </source>
</reference>
<dbReference type="Proteomes" id="UP000019375">
    <property type="component" value="Unassembled WGS sequence"/>
</dbReference>
<name>A0A8J2X900_ZYGB2</name>
<dbReference type="GO" id="GO:0046872">
    <property type="term" value="F:metal ion binding"/>
    <property type="evidence" value="ECO:0007669"/>
    <property type="project" value="InterPro"/>
</dbReference>
<dbReference type="Pfam" id="PF00675">
    <property type="entry name" value="Peptidase_M16"/>
    <property type="match status" value="1"/>
</dbReference>
<dbReference type="GO" id="GO:0004222">
    <property type="term" value="F:metalloendopeptidase activity"/>
    <property type="evidence" value="ECO:0007669"/>
    <property type="project" value="TreeGrafter"/>
</dbReference>
<dbReference type="InterPro" id="IPR007863">
    <property type="entry name" value="Peptidase_M16_C"/>
</dbReference>
<accession>A0A8J2X900</accession>
<organism evidence="3 4">
    <name type="scientific">Zygosaccharomyces bailii (strain CLIB 213 / ATCC 58445 / CBS 680 / BCRC 21525 / NBRC 1098 / NCYC 1416 / NRRL Y-2227)</name>
    <dbReference type="NCBI Taxonomy" id="1333698"/>
    <lineage>
        <taxon>Eukaryota</taxon>
        <taxon>Fungi</taxon>
        <taxon>Dikarya</taxon>
        <taxon>Ascomycota</taxon>
        <taxon>Saccharomycotina</taxon>
        <taxon>Saccharomycetes</taxon>
        <taxon>Saccharomycetales</taxon>
        <taxon>Saccharomycetaceae</taxon>
        <taxon>Zygosaccharomyces</taxon>
    </lineage>
</organism>
<keyword evidence="4" id="KW-1185">Reference proteome</keyword>
<dbReference type="GO" id="GO:0009060">
    <property type="term" value="P:aerobic respiration"/>
    <property type="evidence" value="ECO:0007669"/>
    <property type="project" value="TreeGrafter"/>
</dbReference>
<dbReference type="InterPro" id="IPR011765">
    <property type="entry name" value="Pept_M16_N"/>
</dbReference>
<dbReference type="PANTHER" id="PTHR11851">
    <property type="entry name" value="METALLOPROTEASE"/>
    <property type="match status" value="1"/>
</dbReference>
<dbReference type="PANTHER" id="PTHR11851:SF126">
    <property type="entry name" value="CYTOCHROME B-C1 COMPLEX SUBUNIT 1, MITOCHONDRIAL"/>
    <property type="match status" value="1"/>
</dbReference>
<proteinExistence type="predicted"/>
<evidence type="ECO:0000259" key="2">
    <source>
        <dbReference type="Pfam" id="PF05193"/>
    </source>
</evidence>
<gene>
    <name evidence="3" type="ORF">BN860_04984g</name>
</gene>
<dbReference type="OrthoDB" id="10251424at2759"/>
<dbReference type="InterPro" id="IPR050361">
    <property type="entry name" value="MPP/UQCRC_Complex"/>
</dbReference>
<dbReference type="SUPFAM" id="SSF63411">
    <property type="entry name" value="LuxS/MPP-like metallohydrolase"/>
    <property type="match status" value="2"/>
</dbReference>
<evidence type="ECO:0000313" key="4">
    <source>
        <dbReference type="Proteomes" id="UP000019375"/>
    </source>
</evidence>
<feature type="domain" description="Peptidase M16 C-terminal" evidence="2">
    <location>
        <begin position="184"/>
        <end position="362"/>
    </location>
</feature>
<dbReference type="GO" id="GO:0006627">
    <property type="term" value="P:protein processing involved in protein targeting to mitochondrion"/>
    <property type="evidence" value="ECO:0007669"/>
    <property type="project" value="TreeGrafter"/>
</dbReference>
<dbReference type="GO" id="GO:0005739">
    <property type="term" value="C:mitochondrion"/>
    <property type="evidence" value="ECO:0007669"/>
    <property type="project" value="TreeGrafter"/>
</dbReference>